<keyword evidence="6" id="KW-1185">Reference proteome</keyword>
<organism evidence="3 5">
    <name type="scientific">Mycolicibacterium diernhoferi</name>
    <dbReference type="NCBI Taxonomy" id="1801"/>
    <lineage>
        <taxon>Bacteria</taxon>
        <taxon>Bacillati</taxon>
        <taxon>Actinomycetota</taxon>
        <taxon>Actinomycetes</taxon>
        <taxon>Mycobacteriales</taxon>
        <taxon>Mycobacteriaceae</taxon>
        <taxon>Mycolicibacterium</taxon>
    </lineage>
</organism>
<dbReference type="EMBL" id="MIJD01000077">
    <property type="protein sequence ID" value="OPE54574.1"/>
    <property type="molecule type" value="Genomic_DNA"/>
</dbReference>
<dbReference type="PANTHER" id="PTHR46268">
    <property type="entry name" value="STRESS RESPONSE PROTEIN NHAX"/>
    <property type="match status" value="1"/>
</dbReference>
<reference evidence="4 6" key="2">
    <citation type="submission" date="2017-10" db="EMBL/GenBank/DDBJ databases">
        <title>The new phylogeny of genus Mycobacterium.</title>
        <authorList>
            <person name="Tortoli E."/>
            <person name="Trovato A."/>
            <person name="Cirillo D.M."/>
        </authorList>
    </citation>
    <scope>NUCLEOTIDE SEQUENCE [LARGE SCALE GENOMIC DNA]</scope>
    <source>
        <strain evidence="4 6">IP141170001</strain>
    </source>
</reference>
<evidence type="ECO:0000256" key="1">
    <source>
        <dbReference type="ARBA" id="ARBA00008791"/>
    </source>
</evidence>
<dbReference type="OrthoDB" id="3174546at2"/>
<gene>
    <name evidence="3" type="ORF">BV510_09605</name>
    <name evidence="4" type="ORF">CRI78_10690</name>
</gene>
<dbReference type="SUPFAM" id="SSF52402">
    <property type="entry name" value="Adenine nucleotide alpha hydrolases-like"/>
    <property type="match status" value="2"/>
</dbReference>
<accession>A0A1Q4HEQ4</accession>
<evidence type="ECO:0000313" key="3">
    <source>
        <dbReference type="EMBL" id="OPE54574.1"/>
    </source>
</evidence>
<dbReference type="Gene3D" id="3.40.50.620">
    <property type="entry name" value="HUPs"/>
    <property type="match status" value="2"/>
</dbReference>
<name>A0A1Q4HEQ4_9MYCO</name>
<dbReference type="AlphaFoldDB" id="A0A1Q4HEQ4"/>
<dbReference type="InterPro" id="IPR014729">
    <property type="entry name" value="Rossmann-like_a/b/a_fold"/>
</dbReference>
<comment type="similarity">
    <text evidence="1">Belongs to the universal stress protein A family.</text>
</comment>
<dbReference type="EMBL" id="PDCR01000011">
    <property type="protein sequence ID" value="PEG54640.1"/>
    <property type="molecule type" value="Genomic_DNA"/>
</dbReference>
<evidence type="ECO:0000313" key="5">
    <source>
        <dbReference type="Proteomes" id="UP000191039"/>
    </source>
</evidence>
<dbReference type="InterPro" id="IPR006016">
    <property type="entry name" value="UspA"/>
</dbReference>
<dbReference type="Proteomes" id="UP000191039">
    <property type="component" value="Unassembled WGS sequence"/>
</dbReference>
<dbReference type="InterPro" id="IPR006015">
    <property type="entry name" value="Universal_stress_UspA"/>
</dbReference>
<protein>
    <submittedName>
        <fullName evidence="3">Universal stress protein</fullName>
    </submittedName>
</protein>
<dbReference type="PANTHER" id="PTHR46268:SF6">
    <property type="entry name" value="UNIVERSAL STRESS PROTEIN UP12"/>
    <property type="match status" value="1"/>
</dbReference>
<dbReference type="Proteomes" id="UP000220340">
    <property type="component" value="Unassembled WGS sequence"/>
</dbReference>
<evidence type="ECO:0000313" key="4">
    <source>
        <dbReference type="EMBL" id="PEG54640.1"/>
    </source>
</evidence>
<feature type="domain" description="UspA" evidence="2">
    <location>
        <begin position="159"/>
        <end position="291"/>
    </location>
</feature>
<proteinExistence type="inferred from homology"/>
<evidence type="ECO:0000313" key="6">
    <source>
        <dbReference type="Proteomes" id="UP000220340"/>
    </source>
</evidence>
<reference evidence="3 5" key="1">
    <citation type="submission" date="2016-09" db="EMBL/GenBank/DDBJ databases">
        <title>genome sequences of unsequenced Mycobacteria.</title>
        <authorList>
            <person name="Greninger A.L."/>
            <person name="Jerome K.R."/>
            <person name="Mcnair B."/>
            <person name="Wallis C."/>
            <person name="Fang F."/>
        </authorList>
    </citation>
    <scope>NUCLEOTIDE SEQUENCE [LARGE SCALE GENOMIC DNA]</scope>
    <source>
        <strain evidence="3 5">BM1</strain>
    </source>
</reference>
<sequence>MTSGNGIVVGVDGSPESEAAVDWAAAEAVLHKVGLTLVHVLPGTTVHTLYEMSVADDLKERAAQRGREFLSRATMIAAQVATGAESIPIREQVCEGNPVSAMVDLSRDAQMLVVGSRGLGRIGRALLGSVSSGVLDHAECPVAVIHPKAQPQMQSERAPVVVGIDGSPASEAAVAIAFDEASRRAVELIAVHAWNDVTVYAYPAEEWTTFRPQAEEVLSERLAGWQERYPDVPVRREVVRDSPAQQLLVQAETAQLVVVGSHGRGGFAGMLLGSVSRTVAQSARTAVIVARPQSPVHPT</sequence>
<comment type="caution">
    <text evidence="3">The sequence shown here is derived from an EMBL/GenBank/DDBJ whole genome shotgun (WGS) entry which is preliminary data.</text>
</comment>
<evidence type="ECO:0000259" key="2">
    <source>
        <dbReference type="Pfam" id="PF00582"/>
    </source>
</evidence>
<feature type="domain" description="UspA" evidence="2">
    <location>
        <begin position="7"/>
        <end position="146"/>
    </location>
</feature>
<dbReference type="Pfam" id="PF00582">
    <property type="entry name" value="Usp"/>
    <property type="match status" value="2"/>
</dbReference>
<dbReference type="PRINTS" id="PR01438">
    <property type="entry name" value="UNVRSLSTRESS"/>
</dbReference>
<dbReference type="RefSeq" id="WP_073856345.1">
    <property type="nucleotide sequence ID" value="NZ_BAAATC010000020.1"/>
</dbReference>
<dbReference type="STRING" id="1801.BRW64_11350"/>